<feature type="transmembrane region" description="Helical" evidence="1">
    <location>
        <begin position="409"/>
        <end position="430"/>
    </location>
</feature>
<evidence type="ECO:0000313" key="3">
    <source>
        <dbReference type="Proteomes" id="UP000606922"/>
    </source>
</evidence>
<organism evidence="2 3">
    <name type="scientific">Conyzicola nivalis</name>
    <dbReference type="NCBI Taxonomy" id="1477021"/>
    <lineage>
        <taxon>Bacteria</taxon>
        <taxon>Bacillati</taxon>
        <taxon>Actinomycetota</taxon>
        <taxon>Actinomycetes</taxon>
        <taxon>Micrococcales</taxon>
        <taxon>Microbacteriaceae</taxon>
        <taxon>Conyzicola</taxon>
    </lineage>
</organism>
<evidence type="ECO:0000256" key="1">
    <source>
        <dbReference type="SAM" id="Phobius"/>
    </source>
</evidence>
<feature type="transmembrane region" description="Helical" evidence="1">
    <location>
        <begin position="173"/>
        <end position="196"/>
    </location>
</feature>
<feature type="transmembrane region" description="Helical" evidence="1">
    <location>
        <begin position="99"/>
        <end position="125"/>
    </location>
</feature>
<reference evidence="2" key="1">
    <citation type="journal article" date="2014" name="Int. J. Syst. Evol. Microbiol.">
        <title>Complete genome sequence of Corynebacterium casei LMG S-19264T (=DSM 44701T), isolated from a smear-ripened cheese.</title>
        <authorList>
            <consortium name="US DOE Joint Genome Institute (JGI-PGF)"/>
            <person name="Walter F."/>
            <person name="Albersmeier A."/>
            <person name="Kalinowski J."/>
            <person name="Ruckert C."/>
        </authorList>
    </citation>
    <scope>NUCLEOTIDE SEQUENCE</scope>
    <source>
        <strain evidence="2">CGMCC 1.12813</strain>
    </source>
</reference>
<feature type="transmembrane region" description="Helical" evidence="1">
    <location>
        <begin position="329"/>
        <end position="346"/>
    </location>
</feature>
<sequence length="522" mass="54020">MVAQILRLKLRLLGNSFRRSPWQLLGLALGLLYGLGTAVLVVGGLIALRFFDVDVAASATIVLGSAVLVIFTVLPLVLGIDDTLDPRKFALFGIPNNKLATALAVASFVSVPTIVVTIMAVAQIATWSRGAAPVLLAIIAAVVIVVTCVLSARISTSVAAFLLATRRARDTTAILGLIALVGLSPVIVALVSVHWAREGLDVLERIAAVLGWTPLGAAWAAPAAAAAGDAGGAALKLFIAVGWIAVLALVWRALVARMLTTPQRQAQAKRYSGLGWFGVFPATPTGAIAARSITYWLRDSRYGTSLIAIPLIPIFMVVALVIGAGPLPLIALLPLPIMCLFLSWSIHNDVAFDNTAVWLHTSASTPGRADRIGRLLPALIVGLVVIAAGSVISALVYGDWSVLPSVVGVSTGILFSGLGLSSVMSARFPYAAVRPGDSPFAQPQSGSPAGLLQALSFVAILGFAAPAVVAGVIGLNEGGYWPLVSLAAGVVVGVLVLIGGVAWGSRSFEKRGPEILAFAMRN</sequence>
<reference evidence="2" key="2">
    <citation type="submission" date="2020-09" db="EMBL/GenBank/DDBJ databases">
        <authorList>
            <person name="Sun Q."/>
            <person name="Zhou Y."/>
        </authorList>
    </citation>
    <scope>NUCLEOTIDE SEQUENCE</scope>
    <source>
        <strain evidence="2">CGMCC 1.12813</strain>
    </source>
</reference>
<dbReference type="RefSeq" id="WP_188508799.1">
    <property type="nucleotide sequence ID" value="NZ_BMGB01000001.1"/>
</dbReference>
<keyword evidence="3" id="KW-1185">Reference proteome</keyword>
<dbReference type="Proteomes" id="UP000606922">
    <property type="component" value="Unassembled WGS sequence"/>
</dbReference>
<evidence type="ECO:0000313" key="2">
    <source>
        <dbReference type="EMBL" id="GGA90411.1"/>
    </source>
</evidence>
<dbReference type="AlphaFoldDB" id="A0A916SA21"/>
<feature type="transmembrane region" description="Helical" evidence="1">
    <location>
        <begin position="302"/>
        <end position="323"/>
    </location>
</feature>
<accession>A0A916SA21</accession>
<feature type="transmembrane region" description="Helical" evidence="1">
    <location>
        <begin position="202"/>
        <end position="221"/>
    </location>
</feature>
<gene>
    <name evidence="2" type="ORF">GCM10010979_01390</name>
</gene>
<feature type="transmembrane region" description="Helical" evidence="1">
    <location>
        <begin position="451"/>
        <end position="474"/>
    </location>
</feature>
<name>A0A916SA21_9MICO</name>
<proteinExistence type="predicted"/>
<feature type="transmembrane region" description="Helical" evidence="1">
    <location>
        <begin position="21"/>
        <end position="51"/>
    </location>
</feature>
<feature type="transmembrane region" description="Helical" evidence="1">
    <location>
        <begin position="233"/>
        <end position="254"/>
    </location>
</feature>
<keyword evidence="1" id="KW-0812">Transmembrane</keyword>
<feature type="transmembrane region" description="Helical" evidence="1">
    <location>
        <begin position="274"/>
        <end position="290"/>
    </location>
</feature>
<feature type="transmembrane region" description="Helical" evidence="1">
    <location>
        <begin position="131"/>
        <end position="152"/>
    </location>
</feature>
<comment type="caution">
    <text evidence="2">The sequence shown here is derived from an EMBL/GenBank/DDBJ whole genome shotgun (WGS) entry which is preliminary data.</text>
</comment>
<feature type="transmembrane region" description="Helical" evidence="1">
    <location>
        <begin position="480"/>
        <end position="503"/>
    </location>
</feature>
<feature type="transmembrane region" description="Helical" evidence="1">
    <location>
        <begin position="375"/>
        <end position="397"/>
    </location>
</feature>
<keyword evidence="1" id="KW-1133">Transmembrane helix</keyword>
<feature type="transmembrane region" description="Helical" evidence="1">
    <location>
        <begin position="57"/>
        <end position="78"/>
    </location>
</feature>
<protein>
    <submittedName>
        <fullName evidence="2">Transporter</fullName>
    </submittedName>
</protein>
<dbReference type="EMBL" id="BMGB01000001">
    <property type="protein sequence ID" value="GGA90411.1"/>
    <property type="molecule type" value="Genomic_DNA"/>
</dbReference>
<keyword evidence="1" id="KW-0472">Membrane</keyword>